<dbReference type="GO" id="GO:0003677">
    <property type="term" value="F:DNA binding"/>
    <property type="evidence" value="ECO:0007669"/>
    <property type="project" value="InterPro"/>
</dbReference>
<dbReference type="InterPro" id="IPR000792">
    <property type="entry name" value="Tscrpt_reg_LuxR_C"/>
</dbReference>
<protein>
    <recommendedName>
        <fullName evidence="1">HTH luxR-type domain-containing protein</fullName>
    </recommendedName>
</protein>
<comment type="caution">
    <text evidence="2">The sequence shown here is derived from an EMBL/GenBank/DDBJ whole genome shotgun (WGS) entry which is preliminary data.</text>
</comment>
<dbReference type="GO" id="GO:0006355">
    <property type="term" value="P:regulation of DNA-templated transcription"/>
    <property type="evidence" value="ECO:0007669"/>
    <property type="project" value="InterPro"/>
</dbReference>
<dbReference type="SUPFAM" id="SSF46894">
    <property type="entry name" value="C-terminal effector domain of the bipartite response regulators"/>
    <property type="match status" value="1"/>
</dbReference>
<dbReference type="AlphaFoldDB" id="A0A917C6W5"/>
<dbReference type="SMART" id="SM00421">
    <property type="entry name" value="HTH_LUXR"/>
    <property type="match status" value="1"/>
</dbReference>
<dbReference type="PROSITE" id="PS50043">
    <property type="entry name" value="HTH_LUXR_2"/>
    <property type="match status" value="1"/>
</dbReference>
<keyword evidence="3" id="KW-1185">Reference proteome</keyword>
<dbReference type="Proteomes" id="UP000606044">
    <property type="component" value="Unassembled WGS sequence"/>
</dbReference>
<organism evidence="2 3">
    <name type="scientific">Azorhizobium oxalatiphilum</name>
    <dbReference type="NCBI Taxonomy" id="980631"/>
    <lineage>
        <taxon>Bacteria</taxon>
        <taxon>Pseudomonadati</taxon>
        <taxon>Pseudomonadota</taxon>
        <taxon>Alphaproteobacteria</taxon>
        <taxon>Hyphomicrobiales</taxon>
        <taxon>Xanthobacteraceae</taxon>
        <taxon>Azorhizobium</taxon>
    </lineage>
</organism>
<gene>
    <name evidence="2" type="ORF">GCM10007301_38570</name>
</gene>
<dbReference type="Gene3D" id="1.10.10.10">
    <property type="entry name" value="Winged helix-like DNA-binding domain superfamily/Winged helix DNA-binding domain"/>
    <property type="match status" value="1"/>
</dbReference>
<proteinExistence type="predicted"/>
<evidence type="ECO:0000313" key="3">
    <source>
        <dbReference type="Proteomes" id="UP000606044"/>
    </source>
</evidence>
<name>A0A917C6W5_9HYPH</name>
<evidence type="ECO:0000259" key="1">
    <source>
        <dbReference type="PROSITE" id="PS50043"/>
    </source>
</evidence>
<accession>A0A917C6W5</accession>
<evidence type="ECO:0000313" key="2">
    <source>
        <dbReference type="EMBL" id="GGF75000.1"/>
    </source>
</evidence>
<feature type="domain" description="HTH luxR-type" evidence="1">
    <location>
        <begin position="302"/>
        <end position="367"/>
    </location>
</feature>
<dbReference type="EMBL" id="BMCT01000006">
    <property type="protein sequence ID" value="GGF75000.1"/>
    <property type="molecule type" value="Genomic_DNA"/>
</dbReference>
<reference evidence="2" key="1">
    <citation type="journal article" date="2014" name="Int. J. Syst. Evol. Microbiol.">
        <title>Complete genome sequence of Corynebacterium casei LMG S-19264T (=DSM 44701T), isolated from a smear-ripened cheese.</title>
        <authorList>
            <consortium name="US DOE Joint Genome Institute (JGI-PGF)"/>
            <person name="Walter F."/>
            <person name="Albersmeier A."/>
            <person name="Kalinowski J."/>
            <person name="Ruckert C."/>
        </authorList>
    </citation>
    <scope>NUCLEOTIDE SEQUENCE</scope>
    <source>
        <strain evidence="2">CCM 7897</strain>
    </source>
</reference>
<dbReference type="InterPro" id="IPR016032">
    <property type="entry name" value="Sig_transdc_resp-reg_C-effctor"/>
</dbReference>
<dbReference type="InterPro" id="IPR036388">
    <property type="entry name" value="WH-like_DNA-bd_sf"/>
</dbReference>
<reference evidence="2" key="2">
    <citation type="submission" date="2020-09" db="EMBL/GenBank/DDBJ databases">
        <authorList>
            <person name="Sun Q."/>
            <person name="Sedlacek I."/>
        </authorList>
    </citation>
    <scope>NUCLEOTIDE SEQUENCE</scope>
    <source>
        <strain evidence="2">CCM 7897</strain>
    </source>
</reference>
<sequence>MHNSGPEFFLDRLYDAVLEPDAWPRILDDMARSMNAVGACLASSDGSRTLIAQPVSPGLVDPIQDFVTSGWYQRDLRGARAWPAFREGRTMLVEHDISTESERRRSAYHNEWLRPWDLPWWGAMGVGKDDRQYGLVLLRNDVQGPLSHAEMEPLRLLRPHITRVLSLVELFALKQGEAALDAMEGMDRAAIMLDGTGRVLKFNPRTEPFLGVDLDVVHGRLKARHPANDRGLQKLIARMIAPFRDLAAKGQQDWTVIERPGEKAIVVSGLPIVAGLTDILGGARALIVVNDLGSSAGVDPQKLKALFGLTPAEVRLAMKLGAGMDLSEVSENLEISIGTARHHLKSIFQKTDVRRQGELIKLINRIGGL</sequence>